<dbReference type="EMBL" id="FRFE01000011">
    <property type="protein sequence ID" value="SHO48820.1"/>
    <property type="molecule type" value="Genomic_DNA"/>
</dbReference>
<evidence type="ECO:0000313" key="2">
    <source>
        <dbReference type="EMBL" id="SHO48820.1"/>
    </source>
</evidence>
<keyword evidence="3" id="KW-1185">Reference proteome</keyword>
<keyword evidence="1" id="KW-1133">Transmembrane helix</keyword>
<feature type="transmembrane region" description="Helical" evidence="1">
    <location>
        <begin position="31"/>
        <end position="49"/>
    </location>
</feature>
<dbReference type="AlphaFoldDB" id="A0A1M7Y875"/>
<sequence length="181" mass="20351">MSNGVNSHSVNYALEEEQLNFFTLSTDFSPLRFFILLLILLQFLLTGYGNTLAQSDDTNDSSAFTPPAGSILRKVILDELRREVLDLHGLHVVFVIKNFLVKDGWAWVDSRPQSPDGTNSYEDVSALLHQENGSWKVVEIPCTEIDNPDCLDDVGYIAQLQHRFPNAPLEFILPKQSRGSN</sequence>
<reference evidence="2 3" key="1">
    <citation type="submission" date="2016-12" db="EMBL/GenBank/DDBJ databases">
        <authorList>
            <person name="Song W.-J."/>
            <person name="Kurnit D.M."/>
        </authorList>
    </citation>
    <scope>NUCLEOTIDE SEQUENCE [LARGE SCALE GENOMIC DNA]</scope>
    <source>
        <strain evidence="2 3">DSM 18488</strain>
    </source>
</reference>
<dbReference type="STRING" id="1121416.SAMN02745220_02483"/>
<name>A0A1M7Y875_9BACT</name>
<organism evidence="2 3">
    <name type="scientific">Desulfopila aestuarii DSM 18488</name>
    <dbReference type="NCBI Taxonomy" id="1121416"/>
    <lineage>
        <taxon>Bacteria</taxon>
        <taxon>Pseudomonadati</taxon>
        <taxon>Thermodesulfobacteriota</taxon>
        <taxon>Desulfobulbia</taxon>
        <taxon>Desulfobulbales</taxon>
        <taxon>Desulfocapsaceae</taxon>
        <taxon>Desulfopila</taxon>
    </lineage>
</organism>
<keyword evidence="1" id="KW-0472">Membrane</keyword>
<protein>
    <submittedName>
        <fullName evidence="2">Uncharacterized protein</fullName>
    </submittedName>
</protein>
<evidence type="ECO:0000313" key="3">
    <source>
        <dbReference type="Proteomes" id="UP000184603"/>
    </source>
</evidence>
<keyword evidence="1" id="KW-0812">Transmembrane</keyword>
<gene>
    <name evidence="2" type="ORF">SAMN02745220_02483</name>
</gene>
<dbReference type="RefSeq" id="WP_200802376.1">
    <property type="nucleotide sequence ID" value="NZ_FRFE01000011.1"/>
</dbReference>
<accession>A0A1M7Y875</accession>
<dbReference type="Proteomes" id="UP000184603">
    <property type="component" value="Unassembled WGS sequence"/>
</dbReference>
<evidence type="ECO:0000256" key="1">
    <source>
        <dbReference type="SAM" id="Phobius"/>
    </source>
</evidence>
<proteinExistence type="predicted"/>